<dbReference type="Proteomes" id="UP000293369">
    <property type="component" value="Unassembled WGS sequence"/>
</dbReference>
<dbReference type="RefSeq" id="WP_130138083.1">
    <property type="nucleotide sequence ID" value="NZ_SGFE01000005.1"/>
</dbReference>
<comment type="caution">
    <text evidence="2">The sequence shown here is derived from an EMBL/GenBank/DDBJ whole genome shotgun (WGS) entry which is preliminary data.</text>
</comment>
<reference evidence="2 3" key="1">
    <citation type="submission" date="2019-02" db="EMBL/GenBank/DDBJ databases">
        <title>Pseudomonas spp from wheat grain.</title>
        <authorList>
            <person name="Cho G.-S."/>
            <person name="Franz C.M.A.P."/>
        </authorList>
    </citation>
    <scope>NUCLEOTIDE SEQUENCE [LARGE SCALE GENOMIC DNA]</scope>
    <source>
        <strain evidence="2 3">133NRW</strain>
    </source>
</reference>
<dbReference type="GO" id="GO:0004527">
    <property type="term" value="F:exonuclease activity"/>
    <property type="evidence" value="ECO:0007669"/>
    <property type="project" value="UniProtKB-KW"/>
</dbReference>
<protein>
    <submittedName>
        <fullName evidence="2">Endonuclease/exonuclease/phosphatase family protein</fullName>
    </submittedName>
</protein>
<dbReference type="Gene3D" id="3.60.10.10">
    <property type="entry name" value="Endonuclease/exonuclease/phosphatase"/>
    <property type="match status" value="1"/>
</dbReference>
<dbReference type="SUPFAM" id="SSF56219">
    <property type="entry name" value="DNase I-like"/>
    <property type="match status" value="1"/>
</dbReference>
<evidence type="ECO:0000313" key="3">
    <source>
        <dbReference type="Proteomes" id="UP000293369"/>
    </source>
</evidence>
<dbReference type="EMBL" id="SGFE01000005">
    <property type="protein sequence ID" value="RZI33149.1"/>
    <property type="molecule type" value="Genomic_DNA"/>
</dbReference>
<name>A0A4Q7D937_9PSED</name>
<dbReference type="Pfam" id="PF19580">
    <property type="entry name" value="Exo_endo_phos_3"/>
    <property type="match status" value="1"/>
</dbReference>
<dbReference type="InterPro" id="IPR005135">
    <property type="entry name" value="Endo/exonuclease/phosphatase"/>
</dbReference>
<dbReference type="InterPro" id="IPR036691">
    <property type="entry name" value="Endo/exonu/phosph_ase_sf"/>
</dbReference>
<evidence type="ECO:0000313" key="2">
    <source>
        <dbReference type="EMBL" id="RZI33149.1"/>
    </source>
</evidence>
<keyword evidence="2" id="KW-0255">Endonuclease</keyword>
<sequence>MELKCAWWNCKLSPPKNGATRYPVTDNFFSVVHAILQREVDILGLCEVDRNNIQHLQQALNEGSYSKYIVLDLYSPGKSIDDFCLIFNSEKFSVSTEAVDANIKDSHTDQWLKAGIFIGLTPTQGNEIFFGLSHWQSRGTYSYGSTERLRLGDALRTKAMAILDVHPSSPIVLLGDYNDEPFDISIVRGIGASRDINYVKKSSKYFYNPFWSHLSPHPEGPAGTFIHPKCIGSDGAVFDQILFSSHFVREWEFKEHAAIISDINFVESNTQWKDISDHYPILSHVTRIQS</sequence>
<keyword evidence="2" id="KW-0378">Hydrolase</keyword>
<feature type="domain" description="Endonuclease/exonuclease/phosphatase" evidence="1">
    <location>
        <begin position="26"/>
        <end position="250"/>
    </location>
</feature>
<proteinExistence type="predicted"/>
<organism evidence="2 3">
    <name type="scientific">Pseudomonas orientalis</name>
    <dbReference type="NCBI Taxonomy" id="76758"/>
    <lineage>
        <taxon>Bacteria</taxon>
        <taxon>Pseudomonadati</taxon>
        <taxon>Pseudomonadota</taxon>
        <taxon>Gammaproteobacteria</taxon>
        <taxon>Pseudomonadales</taxon>
        <taxon>Pseudomonadaceae</taxon>
        <taxon>Pseudomonas</taxon>
    </lineage>
</organism>
<accession>A0A4Q7D937</accession>
<dbReference type="AlphaFoldDB" id="A0A4Q7D937"/>
<gene>
    <name evidence="2" type="ORF">EUX57_03915</name>
</gene>
<keyword evidence="2" id="KW-0540">Nuclease</keyword>
<evidence type="ECO:0000259" key="1">
    <source>
        <dbReference type="Pfam" id="PF19580"/>
    </source>
</evidence>
<dbReference type="GO" id="GO:0004519">
    <property type="term" value="F:endonuclease activity"/>
    <property type="evidence" value="ECO:0007669"/>
    <property type="project" value="UniProtKB-KW"/>
</dbReference>
<keyword evidence="2" id="KW-0269">Exonuclease</keyword>